<protein>
    <recommendedName>
        <fullName evidence="2">PAN-3 domain-containing protein</fullName>
    </recommendedName>
</protein>
<feature type="transmembrane region" description="Helical" evidence="1">
    <location>
        <begin position="101"/>
        <end position="124"/>
    </location>
</feature>
<dbReference type="GeneID" id="9818915"/>
<evidence type="ECO:0000313" key="3">
    <source>
        <dbReference type="EMBL" id="KAF1755530.1"/>
    </source>
</evidence>
<evidence type="ECO:0000256" key="1">
    <source>
        <dbReference type="SAM" id="Phobius"/>
    </source>
</evidence>
<dbReference type="RefSeq" id="XP_053583551.1">
    <property type="nucleotide sequence ID" value="XM_053728779.1"/>
</dbReference>
<keyword evidence="1" id="KW-0472">Membrane</keyword>
<evidence type="ECO:0000259" key="2">
    <source>
        <dbReference type="Pfam" id="PF08277"/>
    </source>
</evidence>
<accession>A0A6A5GJS6</accession>
<dbReference type="InterPro" id="IPR006583">
    <property type="entry name" value="PAN-3_domain"/>
</dbReference>
<comment type="caution">
    <text evidence="3">The sequence shown here is derived from an EMBL/GenBank/DDBJ whole genome shotgun (WGS) entry which is preliminary data.</text>
</comment>
<keyword evidence="1" id="KW-0812">Transmembrane</keyword>
<dbReference type="CTD" id="9818915"/>
<reference evidence="3 4" key="1">
    <citation type="submission" date="2019-12" db="EMBL/GenBank/DDBJ databases">
        <title>Chromosome-level assembly of the Caenorhabditis remanei genome.</title>
        <authorList>
            <person name="Teterina A.A."/>
            <person name="Willis J.H."/>
            <person name="Phillips P.C."/>
        </authorList>
    </citation>
    <scope>NUCLEOTIDE SEQUENCE [LARGE SCALE GENOMIC DNA]</scope>
    <source>
        <strain evidence="3 4">PX506</strain>
        <tissue evidence="3">Whole organism</tissue>
    </source>
</reference>
<name>A0A6A5GJS6_CAERE</name>
<sequence length="181" mass="20225">MILTWGEPANYNSYVNVNTDNFWNECLKQCLNDVDCVRTIASEFCPVGDDPPLFGLDTVIEPYYSINVTTSQDGISFWQFNIKCGDDSWLALRGIHSFGSFLLSTMQFNFFHLLILAVLAVAFITPVHSAPYSEQELEALVGLQDKVSEHLASSNLSPAQKKKIEDMMAKKEAAVKNSFGK</sequence>
<proteinExistence type="predicted"/>
<dbReference type="Pfam" id="PF08277">
    <property type="entry name" value="PAN_3"/>
    <property type="match status" value="1"/>
</dbReference>
<evidence type="ECO:0000313" key="4">
    <source>
        <dbReference type="Proteomes" id="UP000483820"/>
    </source>
</evidence>
<gene>
    <name evidence="3" type="ORF">GCK72_011980</name>
</gene>
<organism evidence="3 4">
    <name type="scientific">Caenorhabditis remanei</name>
    <name type="common">Caenorhabditis vulgaris</name>
    <dbReference type="NCBI Taxonomy" id="31234"/>
    <lineage>
        <taxon>Eukaryota</taxon>
        <taxon>Metazoa</taxon>
        <taxon>Ecdysozoa</taxon>
        <taxon>Nematoda</taxon>
        <taxon>Chromadorea</taxon>
        <taxon>Rhabditida</taxon>
        <taxon>Rhabditina</taxon>
        <taxon>Rhabditomorpha</taxon>
        <taxon>Rhabditoidea</taxon>
        <taxon>Rhabditidae</taxon>
        <taxon>Peloderinae</taxon>
        <taxon>Caenorhabditis</taxon>
    </lineage>
</organism>
<dbReference type="Proteomes" id="UP000483820">
    <property type="component" value="Chromosome IV"/>
</dbReference>
<dbReference type="AlphaFoldDB" id="A0A6A5GJS6"/>
<dbReference type="EMBL" id="WUAV01000004">
    <property type="protein sequence ID" value="KAF1755530.1"/>
    <property type="molecule type" value="Genomic_DNA"/>
</dbReference>
<feature type="domain" description="PAN-3" evidence="2">
    <location>
        <begin position="1"/>
        <end position="37"/>
    </location>
</feature>
<keyword evidence="1" id="KW-1133">Transmembrane helix</keyword>
<dbReference type="KEGG" id="crq:GCK72_011980"/>